<dbReference type="Gene3D" id="1.20.120.680">
    <property type="entry name" value="Formiminotetrahydrofolate cyclodeaminase monomer, up-and-down helical bundle"/>
    <property type="match status" value="1"/>
</dbReference>
<name>A0AAU9CW21_9GAMM</name>
<evidence type="ECO:0000259" key="3">
    <source>
        <dbReference type="Pfam" id="PF04961"/>
    </source>
</evidence>
<dbReference type="InterPro" id="IPR007044">
    <property type="entry name" value="Cyclodeamin/CycHdrlase"/>
</dbReference>
<organism evidence="4 5">
    <name type="scientific">Methylomarinovum tepidoasis</name>
    <dbReference type="NCBI Taxonomy" id="2840183"/>
    <lineage>
        <taxon>Bacteria</taxon>
        <taxon>Pseudomonadati</taxon>
        <taxon>Pseudomonadota</taxon>
        <taxon>Gammaproteobacteria</taxon>
        <taxon>Methylococcales</taxon>
        <taxon>Methylothermaceae</taxon>
        <taxon>Methylomarinovum</taxon>
    </lineage>
</organism>
<dbReference type="Pfam" id="PF04961">
    <property type="entry name" value="FTCD_C"/>
    <property type="match status" value="1"/>
</dbReference>
<dbReference type="SUPFAM" id="SSF101262">
    <property type="entry name" value="Methenyltetrahydrofolate cyclohydrolase-like"/>
    <property type="match status" value="1"/>
</dbReference>
<evidence type="ECO:0000256" key="2">
    <source>
        <dbReference type="SAM" id="Phobius"/>
    </source>
</evidence>
<sequence length="203" mass="21217">MLKDQSLDTFLDRLASADPTPGGGSAAAVMGAMGAALAGMVASLTVGKPRYRAVEAEMQALQAQAAELRQRLLAAIEADVAAFDRVMAAYRLPKDDPNRSEAIQAALKGATDVPLACARLCVAVIDLCHEAAAKGNPNVLSDAGVGVLAAQAALKSCAINVTVNLNAIRDPAFVAERREELEALLAGKDREVEQLYNHILAKL</sequence>
<proteinExistence type="predicted"/>
<dbReference type="RefSeq" id="WP_286291088.1">
    <property type="nucleotide sequence ID" value="NZ_AP024718.1"/>
</dbReference>
<dbReference type="KEGG" id="meiy:MIN45_P1255"/>
<dbReference type="AlphaFoldDB" id="A0AAU9CW21"/>
<evidence type="ECO:0000256" key="1">
    <source>
        <dbReference type="SAM" id="Coils"/>
    </source>
</evidence>
<dbReference type="NCBIfam" id="NF045657">
    <property type="entry name" value="MthfCyhylaseFchA"/>
    <property type="match status" value="1"/>
</dbReference>
<gene>
    <name evidence="4" type="ORF">MIN45_P1255</name>
</gene>
<evidence type="ECO:0000313" key="4">
    <source>
        <dbReference type="EMBL" id="BCX88885.1"/>
    </source>
</evidence>
<protein>
    <submittedName>
        <fullName evidence="4">Methenyltetrahydrofolate cyclohydrolase</fullName>
        <ecNumber evidence="4">3.5.4.9</ecNumber>
    </submittedName>
</protein>
<keyword evidence="2" id="KW-0812">Transmembrane</keyword>
<feature type="transmembrane region" description="Helical" evidence="2">
    <location>
        <begin position="26"/>
        <end position="46"/>
    </location>
</feature>
<keyword evidence="2" id="KW-1133">Transmembrane helix</keyword>
<dbReference type="GO" id="GO:0004477">
    <property type="term" value="F:methenyltetrahydrofolate cyclohydrolase activity"/>
    <property type="evidence" value="ECO:0007669"/>
    <property type="project" value="UniProtKB-EC"/>
</dbReference>
<keyword evidence="1" id="KW-0175">Coiled coil</keyword>
<dbReference type="EMBL" id="AP024718">
    <property type="protein sequence ID" value="BCX88885.1"/>
    <property type="molecule type" value="Genomic_DNA"/>
</dbReference>
<keyword evidence="4" id="KW-0378">Hydrolase</keyword>
<feature type="domain" description="Cyclodeaminase/cyclohydrolase" evidence="3">
    <location>
        <begin position="6"/>
        <end position="182"/>
    </location>
</feature>
<dbReference type="Proteomes" id="UP001321450">
    <property type="component" value="Chromosome"/>
</dbReference>
<evidence type="ECO:0000313" key="5">
    <source>
        <dbReference type="Proteomes" id="UP001321450"/>
    </source>
</evidence>
<keyword evidence="2" id="KW-0472">Membrane</keyword>
<keyword evidence="5" id="KW-1185">Reference proteome</keyword>
<feature type="coiled-coil region" evidence="1">
    <location>
        <begin position="51"/>
        <end position="78"/>
    </location>
</feature>
<dbReference type="InterPro" id="IPR054893">
    <property type="entry name" value="MthfCyhylase"/>
</dbReference>
<dbReference type="InterPro" id="IPR036178">
    <property type="entry name" value="Formintransfe-cycloase-like_sf"/>
</dbReference>
<accession>A0AAU9CW21</accession>
<reference evidence="5" key="1">
    <citation type="journal article" date="2024" name="Int. J. Syst. Evol. Microbiol.">
        <title>Methylomarinovum tepidoasis sp. nov., a moderately thermophilic methanotroph of the family Methylothermaceae isolated from a deep-sea hydrothermal field.</title>
        <authorList>
            <person name="Hirayama H."/>
            <person name="Takaki Y."/>
            <person name="Abe M."/>
            <person name="Miyazaki M."/>
            <person name="Uematsu K."/>
            <person name="Matsui Y."/>
            <person name="Takai K."/>
        </authorList>
    </citation>
    <scope>NUCLEOTIDE SEQUENCE [LARGE SCALE GENOMIC DNA]</scope>
    <source>
        <strain evidence="5">IN45</strain>
    </source>
</reference>
<dbReference type="EC" id="3.5.4.9" evidence="4"/>